<dbReference type="Gene3D" id="3.20.20.80">
    <property type="entry name" value="Glycosidases"/>
    <property type="match status" value="1"/>
</dbReference>
<dbReference type="Proteomes" id="UP000317977">
    <property type="component" value="Unassembled WGS sequence"/>
</dbReference>
<reference evidence="2 3" key="1">
    <citation type="submission" date="2019-02" db="EMBL/GenBank/DDBJ databases">
        <title>Deep-cultivation of Planctomycetes and their phenomic and genomic characterization uncovers novel biology.</title>
        <authorList>
            <person name="Wiegand S."/>
            <person name="Jogler M."/>
            <person name="Boedeker C."/>
            <person name="Pinto D."/>
            <person name="Vollmers J."/>
            <person name="Rivas-Marin E."/>
            <person name="Kohn T."/>
            <person name="Peeters S.H."/>
            <person name="Heuer A."/>
            <person name="Rast P."/>
            <person name="Oberbeckmann S."/>
            <person name="Bunk B."/>
            <person name="Jeske O."/>
            <person name="Meyerdierks A."/>
            <person name="Storesund J.E."/>
            <person name="Kallscheuer N."/>
            <person name="Luecker S."/>
            <person name="Lage O.M."/>
            <person name="Pohl T."/>
            <person name="Merkel B.J."/>
            <person name="Hornburger P."/>
            <person name="Mueller R.-W."/>
            <person name="Bruemmer F."/>
            <person name="Labrenz M."/>
            <person name="Spormann A.M."/>
            <person name="Op Den Camp H."/>
            <person name="Overmann J."/>
            <person name="Amann R."/>
            <person name="Jetten M.S.M."/>
            <person name="Mascher T."/>
            <person name="Medema M.H."/>
            <person name="Devos D.P."/>
            <person name="Kaster A.-K."/>
            <person name="Ovreas L."/>
            <person name="Rohde M."/>
            <person name="Galperin M.Y."/>
            <person name="Jogler C."/>
        </authorList>
    </citation>
    <scope>NUCLEOTIDE SEQUENCE [LARGE SCALE GENOMIC DNA]</scope>
    <source>
        <strain evidence="2 3">Poly59</strain>
    </source>
</reference>
<dbReference type="RefSeq" id="WP_146533100.1">
    <property type="nucleotide sequence ID" value="NZ_SJPX01000001.1"/>
</dbReference>
<evidence type="ECO:0000256" key="1">
    <source>
        <dbReference type="SAM" id="SignalP"/>
    </source>
</evidence>
<dbReference type="OrthoDB" id="6387072at2"/>
<keyword evidence="3" id="KW-1185">Reference proteome</keyword>
<keyword evidence="1" id="KW-0732">Signal</keyword>
<feature type="signal peptide" evidence="1">
    <location>
        <begin position="1"/>
        <end position="22"/>
    </location>
</feature>
<organism evidence="2 3">
    <name type="scientific">Rubripirellula reticaptiva</name>
    <dbReference type="NCBI Taxonomy" id="2528013"/>
    <lineage>
        <taxon>Bacteria</taxon>
        <taxon>Pseudomonadati</taxon>
        <taxon>Planctomycetota</taxon>
        <taxon>Planctomycetia</taxon>
        <taxon>Pirellulales</taxon>
        <taxon>Pirellulaceae</taxon>
        <taxon>Rubripirellula</taxon>
    </lineage>
</organism>
<proteinExistence type="predicted"/>
<name>A0A5C6FFE1_9BACT</name>
<evidence type="ECO:0000313" key="3">
    <source>
        <dbReference type="Proteomes" id="UP000317977"/>
    </source>
</evidence>
<dbReference type="AlphaFoldDB" id="A0A5C6FFE1"/>
<feature type="chain" id="PRO_5022745587" description="Xylosidase/arabinosidase" evidence="1">
    <location>
        <begin position="23"/>
        <end position="424"/>
    </location>
</feature>
<dbReference type="CDD" id="cd11576">
    <property type="entry name" value="GH99_GH71_like_2"/>
    <property type="match status" value="1"/>
</dbReference>
<sequence length="424" mass="47434" precursor="true">MKHLLLILVAITAVVGSQTASATEPKAVALPVADDERGREAAANVDRTTLTGKVMVGYQGWFNCEADGADLGWTHWSKNRRKDFAPGNVTVDLWPDVSELDDDERFVTGFKLADGSPAEVFSSGNRKTVLRHFQWMREYGIDGAFLQRFANGLKDNLVKRHKDSVLSHVREGATISGRSYVVMYDLSGLPAGGTKIVQDDWSQLRREQKITKDSSYQFHNGKPVVAVWGIGFNDGNKPREYSLGECRRLIEFLKNDGCAVMLGVPTGWRALDRDSVADPELHEVLQLADILSPWTIGRYRNINEVNRHAERLWKPDIQWCGDRKLDYMPVVFPGFSWHNLTGEKLDAIPRLKGDFLWSQITAAKRAGCEMLYVAMFDEVDEGTAIFKCTNEPPVGDGAAFLTYEGLPSDHYLKLVGKAGRLLKK</sequence>
<dbReference type="EMBL" id="SJPX01000001">
    <property type="protein sequence ID" value="TWU58349.1"/>
    <property type="molecule type" value="Genomic_DNA"/>
</dbReference>
<evidence type="ECO:0008006" key="4">
    <source>
        <dbReference type="Google" id="ProtNLM"/>
    </source>
</evidence>
<accession>A0A5C6FFE1</accession>
<gene>
    <name evidence="2" type="ORF">Poly59_12600</name>
</gene>
<protein>
    <recommendedName>
        <fullName evidence="4">Xylosidase/arabinosidase</fullName>
    </recommendedName>
</protein>
<evidence type="ECO:0000313" key="2">
    <source>
        <dbReference type="EMBL" id="TWU58349.1"/>
    </source>
</evidence>
<comment type="caution">
    <text evidence="2">The sequence shown here is derived from an EMBL/GenBank/DDBJ whole genome shotgun (WGS) entry which is preliminary data.</text>
</comment>